<dbReference type="PRINTS" id="PR00420">
    <property type="entry name" value="RNGMNOXGNASE"/>
</dbReference>
<dbReference type="AlphaFoldDB" id="W9CHX4"/>
<dbReference type="EMBL" id="AYSA01000141">
    <property type="protein sequence ID" value="ESZ96337.1"/>
    <property type="molecule type" value="Genomic_DNA"/>
</dbReference>
<protein>
    <recommendedName>
        <fullName evidence="5">FAD-binding domain-containing protein</fullName>
    </recommendedName>
</protein>
<dbReference type="STRING" id="1432307.W9CHX4"/>
<reference evidence="6 7" key="1">
    <citation type="journal article" date="2014" name="Genome Announc.">
        <title>Draft genome sequence of Sclerotinia borealis, a psychrophilic plant pathogenic fungus.</title>
        <authorList>
            <person name="Mardanov A.V."/>
            <person name="Beletsky A.V."/>
            <person name="Kadnikov V.V."/>
            <person name="Ignatov A.N."/>
            <person name="Ravin N.V."/>
        </authorList>
    </citation>
    <scope>NUCLEOTIDE SEQUENCE [LARGE SCALE GENOMIC DNA]</scope>
    <source>
        <strain evidence="7">F-4157</strain>
    </source>
</reference>
<comment type="caution">
    <text evidence="6">The sequence shown here is derived from an EMBL/GenBank/DDBJ whole genome shotgun (WGS) entry which is preliminary data.</text>
</comment>
<keyword evidence="4" id="KW-0560">Oxidoreductase</keyword>
<evidence type="ECO:0000256" key="3">
    <source>
        <dbReference type="ARBA" id="ARBA00022827"/>
    </source>
</evidence>
<dbReference type="Proteomes" id="UP000019487">
    <property type="component" value="Unassembled WGS sequence"/>
</dbReference>
<dbReference type="PANTHER" id="PTHR47356:SF2">
    <property type="entry name" value="FAD-BINDING DOMAIN-CONTAINING PROTEIN-RELATED"/>
    <property type="match status" value="1"/>
</dbReference>
<dbReference type="InterPro" id="IPR050562">
    <property type="entry name" value="FAD_mOase_fung"/>
</dbReference>
<evidence type="ECO:0000259" key="5">
    <source>
        <dbReference type="Pfam" id="PF01494"/>
    </source>
</evidence>
<keyword evidence="3" id="KW-0274">FAD</keyword>
<dbReference type="SUPFAM" id="SSF51905">
    <property type="entry name" value="FAD/NAD(P)-binding domain"/>
    <property type="match status" value="1"/>
</dbReference>
<feature type="domain" description="FAD-binding" evidence="5">
    <location>
        <begin position="9"/>
        <end position="353"/>
    </location>
</feature>
<dbReference type="PANTHER" id="PTHR47356">
    <property type="entry name" value="FAD-DEPENDENT MONOOXYGENASE ASQG-RELATED"/>
    <property type="match status" value="1"/>
</dbReference>
<dbReference type="InterPro" id="IPR002938">
    <property type="entry name" value="FAD-bd"/>
</dbReference>
<dbReference type="HOGENOM" id="CLU_009665_12_2_1"/>
<dbReference type="Pfam" id="PF01494">
    <property type="entry name" value="FAD_binding_3"/>
    <property type="match status" value="1"/>
</dbReference>
<dbReference type="GO" id="GO:0071949">
    <property type="term" value="F:FAD binding"/>
    <property type="evidence" value="ECO:0007669"/>
    <property type="project" value="InterPro"/>
</dbReference>
<proteinExistence type="inferred from homology"/>
<sequence>MAETQRPFKVLIVGGSVAGLSLANALERAGIDFELFEKREVAPEIGQSILLLPCTILVHEQLGIDKPTHEAGIPIGNREHWDHNGNLFCCSDELIRLQEVQKRPVYFIDRRVYLQNLYNGLNESSKSKVHDHEGLDSFTEHENGVTLRTDKGNVIEGSIIVGADGVHSRVRQQTAQLLKTIDPKSSEIMAAGFKNQYRILTCTSRNYFVDDPKKPFLKNGVVANSYYPEHGIGGLIAAGMDGKIFWAIYIANDKQTPYPSPRYGQADMDEAIKKWGHLHVTPAFTFNDLWANLVGSTMVPMEEGVLATKWHSGGRTVLVGDAVHKAASNLGLGGNLCVDDVCCLVNGLHTLLESNKSPITAELVKVFENYERAERPRADFVCKASGVYAGFETMSRWYSKLFQFIFPWIPSTVKMHIFSRFDTSAPVLDFLPIPQPRA</sequence>
<accession>W9CHX4</accession>
<dbReference type="Gene3D" id="3.50.50.60">
    <property type="entry name" value="FAD/NAD(P)-binding domain"/>
    <property type="match status" value="1"/>
</dbReference>
<dbReference type="GO" id="GO:0004497">
    <property type="term" value="F:monooxygenase activity"/>
    <property type="evidence" value="ECO:0007669"/>
    <property type="project" value="InterPro"/>
</dbReference>
<gene>
    <name evidence="6" type="ORF">SBOR_3269</name>
</gene>
<evidence type="ECO:0000313" key="6">
    <source>
        <dbReference type="EMBL" id="ESZ96337.1"/>
    </source>
</evidence>
<keyword evidence="7" id="KW-1185">Reference proteome</keyword>
<comment type="similarity">
    <text evidence="1">Belongs to the paxM FAD-dependent monooxygenase family.</text>
</comment>
<evidence type="ECO:0000256" key="1">
    <source>
        <dbReference type="ARBA" id="ARBA00007992"/>
    </source>
</evidence>
<name>W9CHX4_SCLBF</name>
<evidence type="ECO:0000256" key="4">
    <source>
        <dbReference type="ARBA" id="ARBA00023002"/>
    </source>
</evidence>
<organism evidence="6 7">
    <name type="scientific">Sclerotinia borealis (strain F-4128)</name>
    <dbReference type="NCBI Taxonomy" id="1432307"/>
    <lineage>
        <taxon>Eukaryota</taxon>
        <taxon>Fungi</taxon>
        <taxon>Dikarya</taxon>
        <taxon>Ascomycota</taxon>
        <taxon>Pezizomycotina</taxon>
        <taxon>Leotiomycetes</taxon>
        <taxon>Helotiales</taxon>
        <taxon>Sclerotiniaceae</taxon>
        <taxon>Sclerotinia</taxon>
    </lineage>
</organism>
<evidence type="ECO:0000313" key="7">
    <source>
        <dbReference type="Proteomes" id="UP000019487"/>
    </source>
</evidence>
<dbReference type="InterPro" id="IPR036188">
    <property type="entry name" value="FAD/NAD-bd_sf"/>
</dbReference>
<dbReference type="OrthoDB" id="2431938at2759"/>
<keyword evidence="2" id="KW-0285">Flavoprotein</keyword>
<evidence type="ECO:0000256" key="2">
    <source>
        <dbReference type="ARBA" id="ARBA00022630"/>
    </source>
</evidence>